<keyword evidence="9" id="KW-1185">Reference proteome</keyword>
<evidence type="ECO:0000256" key="6">
    <source>
        <dbReference type="ARBA" id="ARBA00023136"/>
    </source>
</evidence>
<evidence type="ECO:0000313" key="9">
    <source>
        <dbReference type="Proteomes" id="UP001211711"/>
    </source>
</evidence>
<keyword evidence="4 7" id="KW-0812">Transmembrane</keyword>
<reference evidence="8 9" key="1">
    <citation type="submission" date="2023-01" db="EMBL/GenBank/DDBJ databases">
        <title>Genomes from the Australian National Cyanobacteria Reference Collection.</title>
        <authorList>
            <person name="Willis A."/>
            <person name="Lee E.M.F."/>
        </authorList>
    </citation>
    <scope>NUCLEOTIDE SEQUENCE [LARGE SCALE GENOMIC DNA]</scope>
    <source>
        <strain evidence="8 9">CS-549</strain>
    </source>
</reference>
<name>A0ABT4ZKD9_9CYAN</name>
<comment type="caution">
    <text evidence="8">The sequence shown here is derived from an EMBL/GenBank/DDBJ whole genome shotgun (WGS) entry which is preliminary data.</text>
</comment>
<organism evidence="8 9">
    <name type="scientific">Sphaerospermopsis kisseleviana CS-549</name>
    <dbReference type="NCBI Taxonomy" id="3021783"/>
    <lineage>
        <taxon>Bacteria</taxon>
        <taxon>Bacillati</taxon>
        <taxon>Cyanobacteriota</taxon>
        <taxon>Cyanophyceae</taxon>
        <taxon>Nostocales</taxon>
        <taxon>Aphanizomenonaceae</taxon>
        <taxon>Sphaerospermopsis</taxon>
        <taxon>Sphaerospermopsis kisseleviana</taxon>
    </lineage>
</organism>
<feature type="transmembrane region" description="Helical" evidence="7">
    <location>
        <begin position="359"/>
        <end position="382"/>
    </location>
</feature>
<sequence length="467" mass="52713">MPANSWPENDAYNGNSDPLNSLLSDLSTEEELTEGIKTVYSSSRFQGRRPKAVLMLTVVWGGTIALHLVSWGSIFILGLTAILSIHAFRIIFARPRHHHKEIQGDLPRVSVLVAAKNEEAVIGRLVKNLCSLEYANGEYEVWIIDDHSTDKTPQLLAELQEEYKQLKVFRRSADAIGGKSGALNQVLPMTKGDIIAVFDADAQVNPDLLLQVVPVFQREQVGAVQVRKAIANAKENFWTKGQMAEMAVDTWFQQQRTAIGGLGELRGNGQFVRRQALDSCGGWNEETITDDLDLTIRLNLDKWDIECMFYPPVQEEGVITAIALWHQRNRWAEGGYQRYLDYWDLILKNRMGTRKTVDLLIFLLIMYILPTAAVPDLLMSVIRHRPPILASVTGLSVTMSFVGMFAGLQRTRQDQKTSNYLVLLLQTIRGSIYMLHWLVVMSSTTARMSVRPKRLKWVKTVHTGAEH</sequence>
<feature type="transmembrane region" description="Helical" evidence="7">
    <location>
        <begin position="52"/>
        <end position="68"/>
    </location>
</feature>
<dbReference type="Proteomes" id="UP001211711">
    <property type="component" value="Unassembled WGS sequence"/>
</dbReference>
<comment type="subcellular location">
    <subcellularLocation>
        <location evidence="1">Membrane</location>
        <topology evidence="1">Multi-pass membrane protein</topology>
    </subcellularLocation>
</comment>
<dbReference type="PANTHER" id="PTHR43867:SF2">
    <property type="entry name" value="CELLULOSE SYNTHASE CATALYTIC SUBUNIT A [UDP-FORMING]"/>
    <property type="match status" value="1"/>
</dbReference>
<keyword evidence="2" id="KW-0328">Glycosyltransferase</keyword>
<keyword evidence="3" id="KW-0808">Transferase</keyword>
<evidence type="ECO:0000256" key="2">
    <source>
        <dbReference type="ARBA" id="ARBA00022676"/>
    </source>
</evidence>
<accession>A0ABT4ZKD9</accession>
<evidence type="ECO:0000256" key="4">
    <source>
        <dbReference type="ARBA" id="ARBA00022692"/>
    </source>
</evidence>
<evidence type="ECO:0000256" key="3">
    <source>
        <dbReference type="ARBA" id="ARBA00022679"/>
    </source>
</evidence>
<dbReference type="SUPFAM" id="SSF53448">
    <property type="entry name" value="Nucleotide-diphospho-sugar transferases"/>
    <property type="match status" value="1"/>
</dbReference>
<dbReference type="CDD" id="cd06423">
    <property type="entry name" value="CESA_like"/>
    <property type="match status" value="1"/>
</dbReference>
<dbReference type="RefSeq" id="WP_096571950.1">
    <property type="nucleotide sequence ID" value="NZ_JAQMTI010000003.1"/>
</dbReference>
<evidence type="ECO:0000256" key="5">
    <source>
        <dbReference type="ARBA" id="ARBA00022989"/>
    </source>
</evidence>
<proteinExistence type="predicted"/>
<dbReference type="InterPro" id="IPR029044">
    <property type="entry name" value="Nucleotide-diphossugar_trans"/>
</dbReference>
<dbReference type="InterPro" id="IPR050321">
    <property type="entry name" value="Glycosyltr_2/OpgH_subfam"/>
</dbReference>
<evidence type="ECO:0000256" key="7">
    <source>
        <dbReference type="SAM" id="Phobius"/>
    </source>
</evidence>
<dbReference type="EMBL" id="JAQMTI010000003">
    <property type="protein sequence ID" value="MDB9439804.1"/>
    <property type="molecule type" value="Genomic_DNA"/>
</dbReference>
<feature type="transmembrane region" description="Helical" evidence="7">
    <location>
        <begin position="74"/>
        <end position="92"/>
    </location>
</feature>
<dbReference type="PANTHER" id="PTHR43867">
    <property type="entry name" value="CELLULOSE SYNTHASE CATALYTIC SUBUNIT A [UDP-FORMING]"/>
    <property type="match status" value="1"/>
</dbReference>
<feature type="transmembrane region" description="Helical" evidence="7">
    <location>
        <begin position="388"/>
        <end position="408"/>
    </location>
</feature>
<keyword evidence="6 7" id="KW-0472">Membrane</keyword>
<evidence type="ECO:0000256" key="1">
    <source>
        <dbReference type="ARBA" id="ARBA00004141"/>
    </source>
</evidence>
<dbReference type="Gene3D" id="3.90.550.10">
    <property type="entry name" value="Spore Coat Polysaccharide Biosynthesis Protein SpsA, Chain A"/>
    <property type="match status" value="1"/>
</dbReference>
<feature type="transmembrane region" description="Helical" evidence="7">
    <location>
        <begin position="420"/>
        <end position="439"/>
    </location>
</feature>
<dbReference type="Pfam" id="PF13641">
    <property type="entry name" value="Glyco_tranf_2_3"/>
    <property type="match status" value="1"/>
</dbReference>
<protein>
    <submittedName>
        <fullName evidence="8">Glycosyltransferase family 2 protein</fullName>
    </submittedName>
</protein>
<gene>
    <name evidence="8" type="ORF">PN497_00160</name>
</gene>
<keyword evidence="5 7" id="KW-1133">Transmembrane helix</keyword>
<evidence type="ECO:0000313" key="8">
    <source>
        <dbReference type="EMBL" id="MDB9439804.1"/>
    </source>
</evidence>